<protein>
    <submittedName>
        <fullName evidence="1">Uncharacterized protein</fullName>
    </submittedName>
</protein>
<dbReference type="AlphaFoldDB" id="A0A3G2RBZ4"/>
<sequence length="68" mass="8072">MKTYVDNRGWKYRVMGGIGGDVYKARYQKPGKSGWKCLRNMEWRKSFDEAQSDLNAMAKLKKWNECDF</sequence>
<evidence type="ECO:0000313" key="1">
    <source>
        <dbReference type="EMBL" id="AYO32217.1"/>
    </source>
</evidence>
<keyword evidence="2" id="KW-1185">Reference proteome</keyword>
<reference evidence="1 2" key="1">
    <citation type="submission" date="2018-10" db="EMBL/GenBank/DDBJ databases">
        <authorList>
            <person name="Zhang X."/>
        </authorList>
    </citation>
    <scope>NUCLEOTIDE SEQUENCE [LARGE SCALE GENOMIC DNA]</scope>
    <source>
        <strain evidence="1 2">SK-G1</strain>
    </source>
</reference>
<accession>A0A3G2RBZ4</accession>
<gene>
    <name evidence="1" type="ORF">D2962_06055</name>
</gene>
<proteinExistence type="predicted"/>
<dbReference type="Proteomes" id="UP000280960">
    <property type="component" value="Chromosome"/>
</dbReference>
<dbReference type="KEGG" id="bacg:D2962_06055"/>
<organism evidence="1 2">
    <name type="scientific">Biomaibacter acetigenes</name>
    <dbReference type="NCBI Taxonomy" id="2316383"/>
    <lineage>
        <taxon>Bacteria</taxon>
        <taxon>Bacillati</taxon>
        <taxon>Bacillota</taxon>
        <taxon>Clostridia</taxon>
        <taxon>Thermosediminibacterales</taxon>
        <taxon>Tepidanaerobacteraceae</taxon>
        <taxon>Biomaibacter</taxon>
    </lineage>
</organism>
<dbReference type="EMBL" id="CP033169">
    <property type="protein sequence ID" value="AYO32217.1"/>
    <property type="molecule type" value="Genomic_DNA"/>
</dbReference>
<evidence type="ECO:0000313" key="2">
    <source>
        <dbReference type="Proteomes" id="UP000280960"/>
    </source>
</evidence>
<name>A0A3G2RBZ4_9FIRM</name>